<reference evidence="2 3" key="1">
    <citation type="submission" date="2019-03" db="EMBL/GenBank/DDBJ databases">
        <title>Genomic Encyclopedia of Type Strains, Phase IV (KMG-IV): sequencing the most valuable type-strain genomes for metagenomic binning, comparative biology and taxonomic classification.</title>
        <authorList>
            <person name="Goeker M."/>
        </authorList>
    </citation>
    <scope>NUCLEOTIDE SEQUENCE [LARGE SCALE GENOMIC DNA]</scope>
    <source>
        <strain evidence="2 3">DSM 2132</strain>
    </source>
</reference>
<evidence type="ECO:0000313" key="3">
    <source>
        <dbReference type="Proteomes" id="UP000295399"/>
    </source>
</evidence>
<sequence>MARFDQDDRDDAPEPADPEPADDDRPAAFGHPPLHDPHLKARRAHLTTGASPLGGHACSVALTLSLPLGALTAPAEADLVYVPARLVLDPASLDAYGVALCAEATTGAVDLHRLAATIAADLADAVLPRYLHVRLAAETGPGVRAEVRVEDRQPGWHGTVPGPAPGAAAALEG</sequence>
<feature type="region of interest" description="Disordered" evidence="1">
    <location>
        <begin position="1"/>
        <end position="37"/>
    </location>
</feature>
<feature type="region of interest" description="Disordered" evidence="1">
    <location>
        <begin position="153"/>
        <end position="173"/>
    </location>
</feature>
<dbReference type="Proteomes" id="UP000295399">
    <property type="component" value="Unassembled WGS sequence"/>
</dbReference>
<dbReference type="AlphaFoldDB" id="A0A4R2PID3"/>
<gene>
    <name evidence="2" type="ORF">EV659_10570</name>
</gene>
<dbReference type="RefSeq" id="WP_132708379.1">
    <property type="nucleotide sequence ID" value="NZ_JACIGF010000005.1"/>
</dbReference>
<evidence type="ECO:0000313" key="2">
    <source>
        <dbReference type="EMBL" id="TCP34444.1"/>
    </source>
</evidence>
<comment type="caution">
    <text evidence="2">The sequence shown here is derived from an EMBL/GenBank/DDBJ whole genome shotgun (WGS) entry which is preliminary data.</text>
</comment>
<organism evidence="2 3">
    <name type="scientific">Rhodothalassium salexigens DSM 2132</name>
    <dbReference type="NCBI Taxonomy" id="1188247"/>
    <lineage>
        <taxon>Bacteria</taxon>
        <taxon>Pseudomonadati</taxon>
        <taxon>Pseudomonadota</taxon>
        <taxon>Alphaproteobacteria</taxon>
        <taxon>Rhodothalassiales</taxon>
        <taxon>Rhodothalassiaceae</taxon>
        <taxon>Rhodothalassium</taxon>
    </lineage>
</organism>
<name>A0A4R2PID3_RHOSA</name>
<feature type="compositionally biased region" description="Acidic residues" evidence="1">
    <location>
        <begin position="7"/>
        <end position="22"/>
    </location>
</feature>
<keyword evidence="3" id="KW-1185">Reference proteome</keyword>
<protein>
    <submittedName>
        <fullName evidence="2">Uncharacterized protein</fullName>
    </submittedName>
</protein>
<dbReference type="InParanoid" id="A0A4R2PID3"/>
<proteinExistence type="predicted"/>
<accession>A0A4R2PID3</accession>
<evidence type="ECO:0000256" key="1">
    <source>
        <dbReference type="SAM" id="MobiDB-lite"/>
    </source>
</evidence>
<dbReference type="EMBL" id="SLXO01000005">
    <property type="protein sequence ID" value="TCP34444.1"/>
    <property type="molecule type" value="Genomic_DNA"/>
</dbReference>